<keyword evidence="9" id="KW-0472">Membrane</keyword>
<dbReference type="InterPro" id="IPR039901">
    <property type="entry name" value="Kdotransferase"/>
</dbReference>
<comment type="subcellular location">
    <subcellularLocation>
        <location evidence="9">Cell membrane</location>
    </subcellularLocation>
</comment>
<reference evidence="11" key="1">
    <citation type="submission" date="2021-02" db="EMBL/GenBank/DDBJ databases">
        <authorList>
            <person name="Cremers G."/>
            <person name="Picone N."/>
        </authorList>
    </citation>
    <scope>NUCLEOTIDE SEQUENCE</scope>
    <source>
        <strain evidence="11">PQ17</strain>
    </source>
</reference>
<keyword evidence="11" id="KW-0328">Glycosyltransferase</keyword>
<comment type="pathway">
    <text evidence="1 9">Bacterial outer membrane biogenesis; LPS core biosynthesis.</text>
</comment>
<evidence type="ECO:0000256" key="1">
    <source>
        <dbReference type="ARBA" id="ARBA00004713"/>
    </source>
</evidence>
<protein>
    <recommendedName>
        <fullName evidence="3 9">3-deoxy-D-manno-octulosonic acid transferase</fullName>
        <shortName evidence="9">Kdo transferase</shortName>
        <ecNumber evidence="2 9">2.4.99.12</ecNumber>
    </recommendedName>
    <alternativeName>
        <fullName evidence="5 9">Lipid IV(A) 3-deoxy-D-manno-octulosonic acid transferase</fullName>
    </alternativeName>
</protein>
<evidence type="ECO:0000256" key="4">
    <source>
        <dbReference type="ARBA" id="ARBA00022679"/>
    </source>
</evidence>
<dbReference type="GO" id="GO:0009244">
    <property type="term" value="P:lipopolysaccharide core region biosynthetic process"/>
    <property type="evidence" value="ECO:0007669"/>
    <property type="project" value="UniProtKB-UniRule"/>
</dbReference>
<dbReference type="InterPro" id="IPR038107">
    <property type="entry name" value="Glycos_transf_N_sf"/>
</dbReference>
<dbReference type="RefSeq" id="WP_174581896.1">
    <property type="nucleotide sequence ID" value="NZ_CAJNOB010000012.1"/>
</dbReference>
<dbReference type="Pfam" id="PF04413">
    <property type="entry name" value="Glycos_transf_N"/>
    <property type="match status" value="1"/>
</dbReference>
<keyword evidence="4 9" id="KW-0808">Transferase</keyword>
<accession>A0A8J2BMA2</accession>
<keyword evidence="9" id="KW-0448">Lipopolysaccharide biosynthesis</keyword>
<keyword evidence="9" id="KW-1133">Transmembrane helix</keyword>
<dbReference type="GO" id="GO:0005886">
    <property type="term" value="C:plasma membrane"/>
    <property type="evidence" value="ECO:0007669"/>
    <property type="project" value="UniProtKB-SubCell"/>
</dbReference>
<feature type="site" description="Transition state stabilizer" evidence="8">
    <location>
        <position position="139"/>
    </location>
</feature>
<dbReference type="PANTHER" id="PTHR42755:SF1">
    <property type="entry name" value="3-DEOXY-D-MANNO-OCTULOSONIC ACID TRANSFERASE, MITOCHONDRIAL-RELATED"/>
    <property type="match status" value="1"/>
</dbReference>
<feature type="active site" description="Proton acceptor" evidence="7">
    <location>
        <position position="69"/>
    </location>
</feature>
<evidence type="ECO:0000256" key="6">
    <source>
        <dbReference type="ARBA" id="ARBA00049183"/>
    </source>
</evidence>
<evidence type="ECO:0000256" key="7">
    <source>
        <dbReference type="PIRSR" id="PIRSR639901-1"/>
    </source>
</evidence>
<comment type="caution">
    <text evidence="11">The sequence shown here is derived from an EMBL/GenBank/DDBJ whole genome shotgun (WGS) entry which is preliminary data.</text>
</comment>
<dbReference type="InterPro" id="IPR007507">
    <property type="entry name" value="Glycos_transf_N"/>
</dbReference>
<feature type="domain" description="3-deoxy-D-manno-octulosonic-acid transferase N-terminal" evidence="10">
    <location>
        <begin position="39"/>
        <end position="220"/>
    </location>
</feature>
<dbReference type="AlphaFoldDB" id="A0A8J2BMA2"/>
<comment type="function">
    <text evidence="9">Involved in lipopolysaccharide (LPS) biosynthesis. Catalyzes the transfer of 3-deoxy-D-manno-octulosonate (Kdo) residue(s) from CMP-Kdo to lipid IV(A), the tetraacyldisaccharide-1,4'-bisphosphate precursor of lipid A.</text>
</comment>
<evidence type="ECO:0000313" key="12">
    <source>
        <dbReference type="Proteomes" id="UP000663859"/>
    </source>
</evidence>
<dbReference type="Proteomes" id="UP000663859">
    <property type="component" value="Unassembled WGS sequence"/>
</dbReference>
<evidence type="ECO:0000313" key="11">
    <source>
        <dbReference type="EMBL" id="CAF0695848.1"/>
    </source>
</evidence>
<keyword evidence="12" id="KW-1185">Reference proteome</keyword>
<evidence type="ECO:0000256" key="8">
    <source>
        <dbReference type="PIRSR" id="PIRSR639901-2"/>
    </source>
</evidence>
<organism evidence="11 12">
    <name type="scientific">Candidatus Methylacidithermus pantelleriae</name>
    <dbReference type="NCBI Taxonomy" id="2744239"/>
    <lineage>
        <taxon>Bacteria</taxon>
        <taxon>Pseudomonadati</taxon>
        <taxon>Verrucomicrobiota</taxon>
        <taxon>Methylacidiphilae</taxon>
        <taxon>Methylacidiphilales</taxon>
        <taxon>Methylacidiphilaceae</taxon>
        <taxon>Candidatus Methylacidithermus</taxon>
    </lineage>
</organism>
<dbReference type="Gene3D" id="3.40.50.11720">
    <property type="entry name" value="3-Deoxy-D-manno-octulosonic-acid transferase, N-terminal domain"/>
    <property type="match status" value="1"/>
</dbReference>
<proteinExistence type="inferred from homology"/>
<evidence type="ECO:0000256" key="3">
    <source>
        <dbReference type="ARBA" id="ARBA00019077"/>
    </source>
</evidence>
<keyword evidence="9" id="KW-1003">Cell membrane</keyword>
<dbReference type="UniPathway" id="UPA00958"/>
<keyword evidence="9" id="KW-0812">Transmembrane</keyword>
<dbReference type="GO" id="GO:0009245">
    <property type="term" value="P:lipid A biosynthetic process"/>
    <property type="evidence" value="ECO:0007669"/>
    <property type="project" value="TreeGrafter"/>
</dbReference>
<dbReference type="SUPFAM" id="SSF53756">
    <property type="entry name" value="UDP-Glycosyltransferase/glycogen phosphorylase"/>
    <property type="match status" value="1"/>
</dbReference>
<evidence type="ECO:0000256" key="9">
    <source>
        <dbReference type="RuleBase" id="RU365103"/>
    </source>
</evidence>
<feature type="site" description="Transition state stabilizer" evidence="8">
    <location>
        <position position="217"/>
    </location>
</feature>
<dbReference type="EC" id="2.4.99.12" evidence="2 9"/>
<dbReference type="Gene3D" id="3.40.50.2000">
    <property type="entry name" value="Glycogen Phosphorylase B"/>
    <property type="match status" value="1"/>
</dbReference>
<comment type="catalytic activity">
    <reaction evidence="6 9">
        <text>lipid IVA (E. coli) + CMP-3-deoxy-beta-D-manno-octulosonate = alpha-Kdo-(2-&gt;6)-lipid IVA (E. coli) + CMP + H(+)</text>
        <dbReference type="Rhea" id="RHEA:28066"/>
        <dbReference type="ChEBI" id="CHEBI:15378"/>
        <dbReference type="ChEBI" id="CHEBI:58603"/>
        <dbReference type="ChEBI" id="CHEBI:60364"/>
        <dbReference type="ChEBI" id="CHEBI:60377"/>
        <dbReference type="ChEBI" id="CHEBI:85987"/>
        <dbReference type="EC" id="2.4.99.12"/>
    </reaction>
</comment>
<dbReference type="EMBL" id="CAJNOB010000012">
    <property type="protein sequence ID" value="CAF0695848.1"/>
    <property type="molecule type" value="Genomic_DNA"/>
</dbReference>
<evidence type="ECO:0000259" key="10">
    <source>
        <dbReference type="Pfam" id="PF04413"/>
    </source>
</evidence>
<gene>
    <name evidence="11" type="ORF">MPNT_20032</name>
</gene>
<evidence type="ECO:0000256" key="2">
    <source>
        <dbReference type="ARBA" id="ARBA00012621"/>
    </source>
</evidence>
<sequence>MTELLLLVGYNVLLSVALLLALPYLLYRLRKRGQPWDGIGERFGCYSRSLVERLREGADLWIHAVSVGEVMVASVLLYHLRQRDPRIRVVLTTTTVTGRRVASALEDSNTIVLYNPIDLYWCVSRALRTIRPKLLVLVEAEIWPNYLWLAKHRGVATCLLNARLSPRSYRRYRRFRWILERVLLWLDLVLVQHFSDVERFVQAGFPSEAIFTAGSLKYDVADLPNVNGKLVDRWWRLCGWEAEKDRVFLAGSTHPGEEDILLRTYTQVLEKYPEWKLVLAPRHVERARELLVLCARLGLPAKLRSQLGQTPDGKPLRVLILDTTGELRCVYEKADLVFVGKSLKARGGQNFIEAARVGKPIIVGPYMENFAHLVVEFLSKEGIRQVRDEFELARAMERLAGHPEEREELGKRARLVFETNLGAGRVAAEVLWEFLQHLGHR</sequence>
<comment type="similarity">
    <text evidence="9">Belongs to the glycosyltransferase group 1 family.</text>
</comment>
<dbReference type="PANTHER" id="PTHR42755">
    <property type="entry name" value="3-DEOXY-MANNO-OCTULOSONATE CYTIDYLYLTRANSFERASE"/>
    <property type="match status" value="1"/>
</dbReference>
<feature type="transmembrane region" description="Helical" evidence="9">
    <location>
        <begin position="7"/>
        <end position="27"/>
    </location>
</feature>
<dbReference type="GO" id="GO:0043842">
    <property type="term" value="F:Kdo transferase activity"/>
    <property type="evidence" value="ECO:0007669"/>
    <property type="project" value="UniProtKB-EC"/>
</dbReference>
<evidence type="ECO:0000256" key="5">
    <source>
        <dbReference type="ARBA" id="ARBA00031445"/>
    </source>
</evidence>
<name>A0A8J2BMA2_9BACT</name>